<dbReference type="SUPFAM" id="SSF56925">
    <property type="entry name" value="OMPA-like"/>
    <property type="match status" value="1"/>
</dbReference>
<dbReference type="AlphaFoldDB" id="A0A2R8AR50"/>
<accession>A0A2R8AR50</accession>
<feature type="signal peptide" evidence="1">
    <location>
        <begin position="1"/>
        <end position="23"/>
    </location>
</feature>
<protein>
    <submittedName>
        <fullName evidence="2">Uncharacterized protein</fullName>
    </submittedName>
</protein>
<evidence type="ECO:0000256" key="1">
    <source>
        <dbReference type="SAM" id="SignalP"/>
    </source>
</evidence>
<dbReference type="EMBL" id="OMOI01000002">
    <property type="protein sequence ID" value="SPF78556.1"/>
    <property type="molecule type" value="Genomic_DNA"/>
</dbReference>
<name>A0A2R8AR50_9RHOB</name>
<reference evidence="2 3" key="1">
    <citation type="submission" date="2018-03" db="EMBL/GenBank/DDBJ databases">
        <authorList>
            <person name="Keele B.F."/>
        </authorList>
    </citation>
    <scope>NUCLEOTIDE SEQUENCE [LARGE SCALE GENOMIC DNA]</scope>
    <source>
        <strain evidence="2 3">CECT 8811</strain>
    </source>
</reference>
<dbReference type="InterPro" id="IPR011250">
    <property type="entry name" value="OMP/PagP_B-barrel"/>
</dbReference>
<keyword evidence="3" id="KW-1185">Reference proteome</keyword>
<evidence type="ECO:0000313" key="3">
    <source>
        <dbReference type="Proteomes" id="UP000244911"/>
    </source>
</evidence>
<organism evidence="2 3">
    <name type="scientific">Aliiroseovarius pelagivivens</name>
    <dbReference type="NCBI Taxonomy" id="1639690"/>
    <lineage>
        <taxon>Bacteria</taxon>
        <taxon>Pseudomonadati</taxon>
        <taxon>Pseudomonadota</taxon>
        <taxon>Alphaproteobacteria</taxon>
        <taxon>Rhodobacterales</taxon>
        <taxon>Paracoccaceae</taxon>
        <taxon>Aliiroseovarius</taxon>
    </lineage>
</organism>
<evidence type="ECO:0000313" key="2">
    <source>
        <dbReference type="EMBL" id="SPF78556.1"/>
    </source>
</evidence>
<sequence length="198" mass="20684">MGIQSKAIAAAIGIACATSAAQAEGYWGVALDVSKATSEVPSFGNYEHDKIVPGIAVVLGNRINSGNFFYGYEASASITLNGDFDECSGFNPAPALCKQAANLRVVGVVGQQMGEYDVYGKLGYGAVFGDFAVSPFSVDSGNVKGLTIGLGTSRQLNDATKLFGEVIYDAYRNSGGQPGGYVSNYDSINLRLGVMRSF</sequence>
<feature type="chain" id="PRO_5015342084" evidence="1">
    <location>
        <begin position="24"/>
        <end position="198"/>
    </location>
</feature>
<gene>
    <name evidence="2" type="ORF">ALP8811_02484</name>
</gene>
<keyword evidence="1" id="KW-0732">Signal</keyword>
<dbReference type="Proteomes" id="UP000244911">
    <property type="component" value="Unassembled WGS sequence"/>
</dbReference>
<proteinExistence type="predicted"/>